<feature type="region of interest" description="Disordered" evidence="2">
    <location>
        <begin position="1"/>
        <end position="40"/>
    </location>
</feature>
<proteinExistence type="predicted"/>
<reference evidence="3" key="1">
    <citation type="submission" date="2020-01" db="EMBL/GenBank/DDBJ databases">
        <authorList>
            <consortium name="DOE Joint Genome Institute"/>
            <person name="Haridas S."/>
            <person name="Albert R."/>
            <person name="Binder M."/>
            <person name="Bloem J."/>
            <person name="Labutti K."/>
            <person name="Salamov A."/>
            <person name="Andreopoulos B."/>
            <person name="Baker S.E."/>
            <person name="Barry K."/>
            <person name="Bills G."/>
            <person name="Bluhm B.H."/>
            <person name="Cannon C."/>
            <person name="Castanera R."/>
            <person name="Culley D.E."/>
            <person name="Daum C."/>
            <person name="Ezra D."/>
            <person name="Gonzalez J.B."/>
            <person name="Henrissat B."/>
            <person name="Kuo A."/>
            <person name="Liang C."/>
            <person name="Lipzen A."/>
            <person name="Lutzoni F."/>
            <person name="Magnuson J."/>
            <person name="Mondo S."/>
            <person name="Nolan M."/>
            <person name="Ohm R."/>
            <person name="Pangilinan J."/>
            <person name="Park H.-J."/>
            <person name="Ramirez L."/>
            <person name="Alfaro M."/>
            <person name="Sun H."/>
            <person name="Tritt A."/>
            <person name="Yoshinaga Y."/>
            <person name="Zwiers L.-H."/>
            <person name="Turgeon B.G."/>
            <person name="Goodwin S.B."/>
            <person name="Spatafora J.W."/>
            <person name="Crous P.W."/>
            <person name="Grigoriev I.V."/>
        </authorList>
    </citation>
    <scope>NUCLEOTIDE SEQUENCE</scope>
    <source>
        <strain evidence="3">P77</strain>
    </source>
</reference>
<keyword evidence="4" id="KW-1185">Reference proteome</keyword>
<evidence type="ECO:0000256" key="1">
    <source>
        <dbReference type="SAM" id="Coils"/>
    </source>
</evidence>
<dbReference type="Proteomes" id="UP000800040">
    <property type="component" value="Unassembled WGS sequence"/>
</dbReference>
<dbReference type="AlphaFoldDB" id="A0A6A5KER3"/>
<evidence type="ECO:0000313" key="4">
    <source>
        <dbReference type="Proteomes" id="UP000800040"/>
    </source>
</evidence>
<gene>
    <name evidence="3" type="ORF">BDW02DRAFT_351871</name>
</gene>
<feature type="compositionally biased region" description="Pro residues" evidence="2">
    <location>
        <begin position="29"/>
        <end position="38"/>
    </location>
</feature>
<feature type="compositionally biased region" description="Polar residues" evidence="2">
    <location>
        <begin position="1"/>
        <end position="25"/>
    </location>
</feature>
<keyword evidence="1" id="KW-0175">Coiled coil</keyword>
<evidence type="ECO:0000256" key="2">
    <source>
        <dbReference type="SAM" id="MobiDB-lite"/>
    </source>
</evidence>
<name>A0A6A5KER3_9PLEO</name>
<feature type="region of interest" description="Disordered" evidence="2">
    <location>
        <begin position="120"/>
        <end position="152"/>
    </location>
</feature>
<dbReference type="EMBL" id="ML975307">
    <property type="protein sequence ID" value="KAF1834136.1"/>
    <property type="molecule type" value="Genomic_DNA"/>
</dbReference>
<accession>A0A6A5KER3</accession>
<organism evidence="3 4">
    <name type="scientific">Decorospora gaudefroyi</name>
    <dbReference type="NCBI Taxonomy" id="184978"/>
    <lineage>
        <taxon>Eukaryota</taxon>
        <taxon>Fungi</taxon>
        <taxon>Dikarya</taxon>
        <taxon>Ascomycota</taxon>
        <taxon>Pezizomycotina</taxon>
        <taxon>Dothideomycetes</taxon>
        <taxon>Pleosporomycetidae</taxon>
        <taxon>Pleosporales</taxon>
        <taxon>Pleosporineae</taxon>
        <taxon>Pleosporaceae</taxon>
        <taxon>Decorospora</taxon>
    </lineage>
</organism>
<protein>
    <submittedName>
        <fullName evidence="3">Uncharacterized protein</fullName>
    </submittedName>
</protein>
<evidence type="ECO:0000313" key="3">
    <source>
        <dbReference type="EMBL" id="KAF1834136.1"/>
    </source>
</evidence>
<feature type="coiled-coil region" evidence="1">
    <location>
        <begin position="65"/>
        <end position="92"/>
    </location>
</feature>
<dbReference type="OrthoDB" id="3689551at2759"/>
<sequence>MTQSPEKTPPTDLSQEGATTPPRQDTSMPTPPSPPPEEPYIINEAFCRSELNIIEAELANCRMTRDALSRRETALQTRRRDLENQLRRYERRRYEPPMTAEDDDGDYYAEGLYMREVSSKAKTGEDVVSKKGEDAEGEKIGGEDAKSEKKNIPISWPERRRLARVELLERDPRLRF</sequence>